<feature type="transmembrane region" description="Helical" evidence="2">
    <location>
        <begin position="2198"/>
        <end position="2221"/>
    </location>
</feature>
<feature type="region of interest" description="Disordered" evidence="1">
    <location>
        <begin position="2482"/>
        <end position="2522"/>
    </location>
</feature>
<name>A0AAD5XWY5_9FUNG</name>
<organism evidence="4 5">
    <name type="scientific">Clydaea vesicula</name>
    <dbReference type="NCBI Taxonomy" id="447962"/>
    <lineage>
        <taxon>Eukaryota</taxon>
        <taxon>Fungi</taxon>
        <taxon>Fungi incertae sedis</taxon>
        <taxon>Chytridiomycota</taxon>
        <taxon>Chytridiomycota incertae sedis</taxon>
        <taxon>Chytridiomycetes</taxon>
        <taxon>Lobulomycetales</taxon>
        <taxon>Lobulomycetaceae</taxon>
        <taxon>Clydaea</taxon>
    </lineage>
</organism>
<proteinExistence type="predicted"/>
<reference evidence="4" key="1">
    <citation type="submission" date="2020-05" db="EMBL/GenBank/DDBJ databases">
        <title>Phylogenomic resolution of chytrid fungi.</title>
        <authorList>
            <person name="Stajich J.E."/>
            <person name="Amses K."/>
            <person name="Simmons R."/>
            <person name="Seto K."/>
            <person name="Myers J."/>
            <person name="Bonds A."/>
            <person name="Quandt C.A."/>
            <person name="Barry K."/>
            <person name="Liu P."/>
            <person name="Grigoriev I."/>
            <person name="Longcore J.E."/>
            <person name="James T.Y."/>
        </authorList>
    </citation>
    <scope>NUCLEOTIDE SEQUENCE</scope>
    <source>
        <strain evidence="4">JEL0476</strain>
    </source>
</reference>
<evidence type="ECO:0000313" key="5">
    <source>
        <dbReference type="Proteomes" id="UP001211065"/>
    </source>
</evidence>
<feature type="signal peptide" evidence="3">
    <location>
        <begin position="1"/>
        <end position="20"/>
    </location>
</feature>
<keyword evidence="2" id="KW-1133">Transmembrane helix</keyword>
<protein>
    <recommendedName>
        <fullName evidence="6">PKD/REJ-like domain-containing protein</fullName>
    </recommendedName>
</protein>
<evidence type="ECO:0000256" key="3">
    <source>
        <dbReference type="SAM" id="SignalP"/>
    </source>
</evidence>
<evidence type="ECO:0000256" key="2">
    <source>
        <dbReference type="SAM" id="Phobius"/>
    </source>
</evidence>
<feature type="compositionally biased region" description="Basic and acidic residues" evidence="1">
    <location>
        <begin position="2504"/>
        <end position="2514"/>
    </location>
</feature>
<accession>A0AAD5XWY5</accession>
<feature type="compositionally biased region" description="Polar residues" evidence="1">
    <location>
        <begin position="2482"/>
        <end position="2503"/>
    </location>
</feature>
<gene>
    <name evidence="4" type="ORF">HK099_001875</name>
</gene>
<comment type="caution">
    <text evidence="4">The sequence shown here is derived from an EMBL/GenBank/DDBJ whole genome shotgun (WGS) entry which is preliminary data.</text>
</comment>
<feature type="region of interest" description="Disordered" evidence="1">
    <location>
        <begin position="2387"/>
        <end position="2413"/>
    </location>
</feature>
<feature type="chain" id="PRO_5041989035" description="PKD/REJ-like domain-containing protein" evidence="3">
    <location>
        <begin position="21"/>
        <end position="2789"/>
    </location>
</feature>
<feature type="region of interest" description="Disordered" evidence="1">
    <location>
        <begin position="930"/>
        <end position="957"/>
    </location>
</feature>
<feature type="region of interest" description="Disordered" evidence="1">
    <location>
        <begin position="2626"/>
        <end position="2667"/>
    </location>
</feature>
<sequence>MKKKKLILLFHCLAIQSLVSQEVNWIHPGSKNDLESSTLIFKFEPHIISETSNAEIYHVDRMQPTIKKNPDLSLTTTGDTFKLDKNPTDTVKSDLLYKTIETSTIIAGSESATLKENLNASANTKLLSQSTATTDINTIYESILQIEDTAVILHLPTTSRDGIVLETTAHSVDSTISKRTRFINNDDVGTLIPSKTNSETVLLTIKNNVFGSATLLETAVKTTFIENPHSVSGISDGISDKSTIKPSESAFSSNNFDIKNTVTIVNKPFQTKITEPSSPYKLKTISSQIVSYNEADAVTLNYQHSLQTSSFTNVYTFAGTSLLNEVKSYKSVVGKNTRSTKLNYDQISMKMKSSIVLKPTKTMPFMESPKLTLLLMNDFSTSNMLVSQFTYLPTATGNTYSTLFQNFESIAKNIDLQTDKLTSEIVSHTVLHHSHKFTNDQTETEYLSTISGLQLVEMASSTILNTEVTFKNPIETLSSSFTPVIGYYSLPESVLLFSTPEQVKVVSSEIEDKTITLVERQSLNPTPKEAATEIFISNDWENNFSTFEFALPKTTESKYKFHSAATTDLQIFTSNTLEKSYLLSSETVLSSESEIHAVTDSTSLEFDRISSLNFLKYTFDTIMRETLITEIDFSDSDYTQIESSTGAFMHIKETSFPFIPISTGIATLDVNKLSSAEVYPSSSVPYTAFEEGVLISETASPIEPISTGIETINVINFSAVDEWFSYLSLHTNFEERIFSTKISSEFTSFSINILSTNINELFSTEERFSTIYPTLTSEEKIEFTKTSSEFTPFSINIVSTNINELSSTEERYSVNYPTLTSEKKIASAETSSQFNTASTNMATPTIEKLSSVNDGHSILYPSISSTKVFSFTETTSATIPVIADHTGTKNYLTRKFSSSDVLLHFSTNEPSKTAHQSHNNHFSSIKSHYPATKTENSSEDLNFETPSSKKETKSTRNAVSSFLPHSVTQTNINSETWSLSAVKEPTATFIEEQYSSEFDYSRTESAISVATTVLNPINLLSAHPNVIPRNMHINITLFGNGFQFNFFKIYVNEMELENKNFRIHSDNIINFTLEPSNKPIYYLQLRSSISNSNKIPIYTFDNARNVTVNPSTLNVKEATYVKISGLQNFPDSSSSCIFLAEEFAWSSKAVYMDNYFSCISPAVPYSTDLQMNFQYSRALEEEINEELFAIKIDDAPSFKVFEEAPKVTQAIFSDTGSSIIVKFDKEFSISANTISNGYLSISEYEFLRCSQVFNVTSLSYGLIQNSDSSENFDCELRLNDPYSFSLHLNASFTFSTPSVIEPQQYLGLLNNTITAKGALYSRTSFGSFQVKEPLNIPVPVILINAPQKISSCVHYEIDFSSVYGSGGRIWRKVSISVVKTNIESMELSKLEAFLSSESNKVKLGLSKLSLSPDTLKIGAYTFVVSFENFLSGTATKEFSVTRFNTTDVPLIVLSSDNGYIKVPNSRYNILRADAIPSCEILKQIFYKWTQIEGPMINISAEASSLPILALKPFSMQPLTTYSFKVSVNYDGSSTYDFEITIKTAIDKIDVNPGPSKIIGLKNNFMLQPQVGSDGYSPIDISIFSCHWECSINQRACTSKLTNETLTFDKSCSFLNITGQLDVGDYAFSIKVTNTITNSTAVGICFISLINGFIPQVNLFASSIKPGRGSSFFIEGKPELNTISGNPTYLWTSESQCNGISYSKIPLINFETTLTEPSNAVLKIKPNVLLQKSYCFALTVFDTVKNAWGRSFITIKIRESPSGGLCSLSDGPTIGFEYRTEFLFKCLGFTTDLESYPLNYNFFMKTFNDTLLNSWIPIQSSSKALLSTVLPSGNFLLKVVVSDSTNSQFDGSIIEPVVVKKNNYTKNFSRRQLSTDQESRNYLASVNAEFTSTYNANKAITGLSIMLAAQIAASLIFELIGHGRNLDGSISEVLFNILKTVIESINITPSGCYDTSTATNFINTIDSILTSIVVNNISSIPISNALTKTLTKINECQMRTMACGENTFNFHGQNVNFTLGKLNNAQNEFDQNFCNFKADKFDDNISCIKYQCKNLKINKILETKFNEQSIRNLSLVSNAVLSVRFHDSATDLEIFPKHSLLGSFNLLESEAKSFEDLEIINFNSDNDLSKFYLEHKNVEYLTVKNNSVQFLAKLAGSFFLVNKLTLSPNSPVTQTIVLSSSIAISPTETAITVTESNNLGLIGGVVGSVLTFFIAVLGIFLIKRSRTKKLKKLIALKELDSINENVVVNEDIEILDKPQINQKSQDQVKLDNIENSFNLMEIQNVMDEANNSNDLNNSFSNENLLPNDNLDSACGSSEQVASRGLQVAAKSLNLPVQNPRLPLYLPVMPYWIHTASPEPVHQESNINQVDFSPEALEKTQEVKSNNFHLREYENGKENILTPTPPTSKKEVATTSLSRAQMVEQKYREKKKQINLTSPDVQKSPIGISRDIQNNKQNVENTTDKIVQLKDTQIYNPVKTLSETKVTTGPSCELNESVQENPSDQSHSKVLDKRGSEPNVASGASNAVTIDRKLNNITSVIENFQPSNVDSSTYKNSKKPSIVRVNSNAKSIKNELTEDVHFDGLFFHISTLDSEIEALRQKIAKKNSIKKKKKSLISGSNACKVEEKNSLDTSKYSASRSTNETETETKDSDSKDALKEKIDEKKETEKYLPVPKRETIAPELSHNVNNMNKDEEAAANLNNFDLKRYEEELVDRKRKKLEKYKNFSEVSISGLERSNSDILSSHEDFDSSKIREERIRALKTVNCEEKPKLNNIYLKGKSDTVKVEDVD</sequence>
<keyword evidence="2" id="KW-0472">Membrane</keyword>
<keyword evidence="3" id="KW-0732">Signal</keyword>
<evidence type="ECO:0008006" key="6">
    <source>
        <dbReference type="Google" id="ProtNLM"/>
    </source>
</evidence>
<keyword evidence="2" id="KW-0812">Transmembrane</keyword>
<feature type="compositionally biased region" description="Polar residues" evidence="1">
    <location>
        <begin position="2629"/>
        <end position="2642"/>
    </location>
</feature>
<dbReference type="EMBL" id="JADGJW010000158">
    <property type="protein sequence ID" value="KAJ3222807.1"/>
    <property type="molecule type" value="Genomic_DNA"/>
</dbReference>
<dbReference type="Proteomes" id="UP001211065">
    <property type="component" value="Unassembled WGS sequence"/>
</dbReference>
<keyword evidence="5" id="KW-1185">Reference proteome</keyword>
<evidence type="ECO:0000256" key="1">
    <source>
        <dbReference type="SAM" id="MobiDB-lite"/>
    </source>
</evidence>
<feature type="compositionally biased region" description="Basic and acidic residues" evidence="1">
    <location>
        <begin position="2645"/>
        <end position="2667"/>
    </location>
</feature>
<evidence type="ECO:0000313" key="4">
    <source>
        <dbReference type="EMBL" id="KAJ3222807.1"/>
    </source>
</evidence>